<dbReference type="Gene3D" id="1.10.357.10">
    <property type="entry name" value="Tetracycline Repressor, domain 2"/>
    <property type="match status" value="1"/>
</dbReference>
<dbReference type="InterPro" id="IPR001647">
    <property type="entry name" value="HTH_TetR"/>
</dbReference>
<proteinExistence type="predicted"/>
<dbReference type="InterPro" id="IPR011075">
    <property type="entry name" value="TetR_C"/>
</dbReference>
<dbReference type="PANTHER" id="PTHR47506">
    <property type="entry name" value="TRANSCRIPTIONAL REGULATORY PROTEIN"/>
    <property type="match status" value="1"/>
</dbReference>
<evidence type="ECO:0000256" key="4">
    <source>
        <dbReference type="PROSITE-ProRule" id="PRU00335"/>
    </source>
</evidence>
<dbReference type="PANTHER" id="PTHR47506:SF1">
    <property type="entry name" value="HTH-TYPE TRANSCRIPTIONAL REGULATOR YJDC"/>
    <property type="match status" value="1"/>
</dbReference>
<keyword evidence="3" id="KW-0804">Transcription</keyword>
<keyword evidence="2 4" id="KW-0238">DNA-binding</keyword>
<evidence type="ECO:0000313" key="7">
    <source>
        <dbReference type="Proteomes" id="UP000267268"/>
    </source>
</evidence>
<dbReference type="OrthoDB" id="9798857at2"/>
<keyword evidence="1" id="KW-0805">Transcription regulation</keyword>
<sequence>MEQKLKSEITKQLILDTAFKLFYRDGFNLISINQIMKETALTKGAFYHHFKNKQEIGEAVITQIVQQRIVNNMINPLSEEGDFIENLKSIFTLRIKNFTTYEKEKGCPTNNLINEISGSEEVYRNALKTIIDEWRLVLAKTLDVEKDKGTIKQDVNTHAVAVFLISSFEGVRGLRKLYRDDIIFDNYLFAVNHYIEQLK</sequence>
<dbReference type="Pfam" id="PF16925">
    <property type="entry name" value="TetR_C_13"/>
    <property type="match status" value="1"/>
</dbReference>
<organism evidence="6 7">
    <name type="scientific">Flammeovirga pectinis</name>
    <dbReference type="NCBI Taxonomy" id="2494373"/>
    <lineage>
        <taxon>Bacteria</taxon>
        <taxon>Pseudomonadati</taxon>
        <taxon>Bacteroidota</taxon>
        <taxon>Cytophagia</taxon>
        <taxon>Cytophagales</taxon>
        <taxon>Flammeovirgaceae</taxon>
        <taxon>Flammeovirga</taxon>
    </lineage>
</organism>
<keyword evidence="7" id="KW-1185">Reference proteome</keyword>
<feature type="DNA-binding region" description="H-T-H motif" evidence="4">
    <location>
        <begin position="31"/>
        <end position="50"/>
    </location>
</feature>
<evidence type="ECO:0000256" key="3">
    <source>
        <dbReference type="ARBA" id="ARBA00023163"/>
    </source>
</evidence>
<name>A0A3Q9FNT5_9BACT</name>
<reference evidence="6 7" key="1">
    <citation type="submission" date="2018-12" db="EMBL/GenBank/DDBJ databases">
        <title>Flammeovirga pectinis sp. nov., isolated from the gut of the Korean scallop, Patinopecten yessoensis.</title>
        <authorList>
            <person name="Bae J.-W."/>
            <person name="Jeong Y.-S."/>
            <person name="Kang W."/>
        </authorList>
    </citation>
    <scope>NUCLEOTIDE SEQUENCE [LARGE SCALE GENOMIC DNA]</scope>
    <source>
        <strain evidence="6 7">L12M1</strain>
    </source>
</reference>
<protein>
    <submittedName>
        <fullName evidence="6">TetR/AcrR family transcriptional regulator</fullName>
    </submittedName>
</protein>
<dbReference type="InterPro" id="IPR023772">
    <property type="entry name" value="DNA-bd_HTH_TetR-type_CS"/>
</dbReference>
<dbReference type="PROSITE" id="PS50977">
    <property type="entry name" value="HTH_TETR_2"/>
    <property type="match status" value="1"/>
</dbReference>
<evidence type="ECO:0000313" key="6">
    <source>
        <dbReference type="EMBL" id="AZQ64056.1"/>
    </source>
</evidence>
<dbReference type="AlphaFoldDB" id="A0A3Q9FNT5"/>
<gene>
    <name evidence="6" type="ORF">EI427_18025</name>
</gene>
<evidence type="ECO:0000256" key="1">
    <source>
        <dbReference type="ARBA" id="ARBA00023015"/>
    </source>
</evidence>
<dbReference type="EMBL" id="CP034562">
    <property type="protein sequence ID" value="AZQ64056.1"/>
    <property type="molecule type" value="Genomic_DNA"/>
</dbReference>
<evidence type="ECO:0000256" key="2">
    <source>
        <dbReference type="ARBA" id="ARBA00023125"/>
    </source>
</evidence>
<dbReference type="PRINTS" id="PR00455">
    <property type="entry name" value="HTHTETR"/>
</dbReference>
<feature type="domain" description="HTH tetR-type" evidence="5">
    <location>
        <begin position="8"/>
        <end position="68"/>
    </location>
</feature>
<evidence type="ECO:0000259" key="5">
    <source>
        <dbReference type="PROSITE" id="PS50977"/>
    </source>
</evidence>
<dbReference type="PROSITE" id="PS01081">
    <property type="entry name" value="HTH_TETR_1"/>
    <property type="match status" value="1"/>
</dbReference>
<dbReference type="RefSeq" id="WP_126617373.1">
    <property type="nucleotide sequence ID" value="NZ_CP034562.1"/>
</dbReference>
<dbReference type="InterPro" id="IPR009057">
    <property type="entry name" value="Homeodomain-like_sf"/>
</dbReference>
<dbReference type="SUPFAM" id="SSF46689">
    <property type="entry name" value="Homeodomain-like"/>
    <property type="match status" value="1"/>
</dbReference>
<dbReference type="InterPro" id="IPR036271">
    <property type="entry name" value="Tet_transcr_reg_TetR-rel_C_sf"/>
</dbReference>
<dbReference type="GO" id="GO:0003677">
    <property type="term" value="F:DNA binding"/>
    <property type="evidence" value="ECO:0007669"/>
    <property type="project" value="UniProtKB-UniRule"/>
</dbReference>
<dbReference type="Proteomes" id="UP000267268">
    <property type="component" value="Chromosome 1"/>
</dbReference>
<dbReference type="KEGG" id="fll:EI427_18025"/>
<accession>A0A3Q9FNT5</accession>
<dbReference type="Pfam" id="PF00440">
    <property type="entry name" value="TetR_N"/>
    <property type="match status" value="1"/>
</dbReference>
<dbReference type="SUPFAM" id="SSF48498">
    <property type="entry name" value="Tetracyclin repressor-like, C-terminal domain"/>
    <property type="match status" value="1"/>
</dbReference>